<feature type="compositionally biased region" description="Basic and acidic residues" evidence="1">
    <location>
        <begin position="770"/>
        <end position="791"/>
    </location>
</feature>
<dbReference type="GO" id="GO:0008270">
    <property type="term" value="F:zinc ion binding"/>
    <property type="evidence" value="ECO:0007669"/>
    <property type="project" value="InterPro"/>
</dbReference>
<feature type="region of interest" description="Disordered" evidence="1">
    <location>
        <begin position="102"/>
        <end position="131"/>
    </location>
</feature>
<dbReference type="AlphaFoldDB" id="A0A5D3Y6Q5"/>
<evidence type="ECO:0000259" key="2">
    <source>
        <dbReference type="Pfam" id="PF05272"/>
    </source>
</evidence>
<organism evidence="3 4">
    <name type="scientific">Nitrosomonas communis</name>
    <dbReference type="NCBI Taxonomy" id="44574"/>
    <lineage>
        <taxon>Bacteria</taxon>
        <taxon>Pseudomonadati</taxon>
        <taxon>Pseudomonadota</taxon>
        <taxon>Betaproteobacteria</taxon>
        <taxon>Nitrosomonadales</taxon>
        <taxon>Nitrosomonadaceae</taxon>
        <taxon>Nitrosomonas</taxon>
    </lineage>
</organism>
<reference evidence="3 4" key="1">
    <citation type="submission" date="2019-07" db="EMBL/GenBank/DDBJ databases">
        <title>Active sludge and wastewater microbial communities from Klosterneuburg, Austria.</title>
        <authorList>
            <person name="Wagner M."/>
        </authorList>
    </citation>
    <scope>NUCLEOTIDE SEQUENCE [LARGE SCALE GENOMIC DNA]</scope>
    <source>
        <strain evidence="3 4">Nm2</strain>
    </source>
</reference>
<dbReference type="EMBL" id="VNHT01000108">
    <property type="protein sequence ID" value="TYP72115.1"/>
    <property type="molecule type" value="Genomic_DNA"/>
</dbReference>
<dbReference type="InterPro" id="IPR036977">
    <property type="entry name" value="DNA_primase_Znf_CHC2"/>
</dbReference>
<dbReference type="OrthoDB" id="784829at2"/>
<evidence type="ECO:0000313" key="4">
    <source>
        <dbReference type="Proteomes" id="UP000324176"/>
    </source>
</evidence>
<proteinExistence type="predicted"/>
<dbReference type="Proteomes" id="UP000324176">
    <property type="component" value="Unassembled WGS sequence"/>
</dbReference>
<dbReference type="InterPro" id="IPR007936">
    <property type="entry name" value="VapE-like_dom"/>
</dbReference>
<comment type="caution">
    <text evidence="3">The sequence shown here is derived from an EMBL/GenBank/DDBJ whole genome shotgun (WGS) entry which is preliminary data.</text>
</comment>
<dbReference type="Gene3D" id="3.90.580.10">
    <property type="entry name" value="Zinc finger, CHC2-type domain"/>
    <property type="match status" value="1"/>
</dbReference>
<dbReference type="GO" id="GO:0003677">
    <property type="term" value="F:DNA binding"/>
    <property type="evidence" value="ECO:0007669"/>
    <property type="project" value="InterPro"/>
</dbReference>
<gene>
    <name evidence="3" type="ORF">BCL69_11087</name>
</gene>
<protein>
    <submittedName>
        <fullName evidence="3">Putative P-loop ATPase</fullName>
    </submittedName>
</protein>
<feature type="region of interest" description="Disordered" evidence="1">
    <location>
        <begin position="768"/>
        <end position="791"/>
    </location>
</feature>
<dbReference type="RefSeq" id="WP_052752335.1">
    <property type="nucleotide sequence ID" value="NZ_CP011451.1"/>
</dbReference>
<dbReference type="PANTHER" id="PTHR34985:SF1">
    <property type="entry name" value="SLR0554 PROTEIN"/>
    <property type="match status" value="1"/>
</dbReference>
<feature type="domain" description="Virulence-associated protein E-like" evidence="2">
    <location>
        <begin position="482"/>
        <end position="690"/>
    </location>
</feature>
<accession>A0A5D3Y6Q5</accession>
<name>A0A5D3Y6Q5_9PROT</name>
<evidence type="ECO:0000313" key="3">
    <source>
        <dbReference type="EMBL" id="TYP72115.1"/>
    </source>
</evidence>
<dbReference type="PANTHER" id="PTHR34985">
    <property type="entry name" value="SLR0554 PROTEIN"/>
    <property type="match status" value="1"/>
</dbReference>
<dbReference type="GO" id="GO:0006260">
    <property type="term" value="P:DNA replication"/>
    <property type="evidence" value="ECO:0007669"/>
    <property type="project" value="InterPro"/>
</dbReference>
<evidence type="ECO:0000256" key="1">
    <source>
        <dbReference type="SAM" id="MobiDB-lite"/>
    </source>
</evidence>
<dbReference type="Pfam" id="PF05272">
    <property type="entry name" value="VapE-like_dom"/>
    <property type="match status" value="1"/>
</dbReference>
<sequence length="791" mass="89271">MSAKKRLDFKAIASAALNRAHILVAQWLPGGDVSGGEYKALNPTRGDRSKGSFSINLRSGVWSDFSTNESGADLISLYAYINGLSQLEAAKEVAAQVGIMTDDSASEPSPRSNVIPLKQSAQPAPEQEATNKRTLWRPVLPVPDEAGQYPLAHPVRGRPQATYEYFDAQGNLLGIICRFITSDGGKEVLPCCFAEHTQNKKREWRWMAFPEPRPLYGLYELAQHPDKPVLLVEGEKCADAGHEYLRDQFVVMAWPGGSKAIGKIDWTPLRGCMLYAWADCDAQRDRTGNHLLPESQQPGMSAMLKIRKLLGNPGNFHIVDIPKPGEKPDGWDIADAIQDGMTAQELKQFILNTRPIEQAPVRQNNISSSGGDDGAPPWTPHDLVWDGKRPASCLSNVYDILEHDKQWQGVLGYDEFSYRTMKLKPPPYAGGKVGEWTDDDDVQTAMWITRKYGFAPRENLVGLAVEALAKFHGFNPVQDYLCSLKWDGVERINDWISDFLGAKKTDYVWRVSRWFLVGMVARAMQPGIKFDYCLVLEGEQGRKKSAALRVLGGEWYGDTDLDLHSKDSMSALRGKWLYEIAELGSLARAEATKQKSFFSRQVDEYRPAYGSREIRCPRQLVFGGTTNEWEWNKDPTGGRRFWPVECDGDVDTDGLAATRDQLFAEAYQVYLNGERFWPDSNEQREIFNPEQYKRGTSDSYVDMIERWVYEQYKEFCVADVAIECLKIDAARLSRDIQTRIGNALRQLGCKRIEKRTHATTRFWYKSPTEMGHDRRTGRGDEEKGSDHGIAF</sequence>
<dbReference type="SUPFAM" id="SSF57783">
    <property type="entry name" value="Zinc beta-ribbon"/>
    <property type="match status" value="1"/>
</dbReference>